<name>A0AAE1L363_PETCI</name>
<organism evidence="1 2">
    <name type="scientific">Petrolisthes cinctipes</name>
    <name type="common">Flat porcelain crab</name>
    <dbReference type="NCBI Taxonomy" id="88211"/>
    <lineage>
        <taxon>Eukaryota</taxon>
        <taxon>Metazoa</taxon>
        <taxon>Ecdysozoa</taxon>
        <taxon>Arthropoda</taxon>
        <taxon>Crustacea</taxon>
        <taxon>Multicrustacea</taxon>
        <taxon>Malacostraca</taxon>
        <taxon>Eumalacostraca</taxon>
        <taxon>Eucarida</taxon>
        <taxon>Decapoda</taxon>
        <taxon>Pleocyemata</taxon>
        <taxon>Anomura</taxon>
        <taxon>Galatheoidea</taxon>
        <taxon>Porcellanidae</taxon>
        <taxon>Petrolisthes</taxon>
    </lineage>
</organism>
<protein>
    <submittedName>
        <fullName evidence="1">Uncharacterized protein</fullName>
    </submittedName>
</protein>
<keyword evidence="2" id="KW-1185">Reference proteome</keyword>
<dbReference type="EMBL" id="JAWQEG010000207">
    <property type="protein sequence ID" value="KAK3893452.1"/>
    <property type="molecule type" value="Genomic_DNA"/>
</dbReference>
<evidence type="ECO:0000313" key="2">
    <source>
        <dbReference type="Proteomes" id="UP001286313"/>
    </source>
</evidence>
<evidence type="ECO:0000313" key="1">
    <source>
        <dbReference type="EMBL" id="KAK3893452.1"/>
    </source>
</evidence>
<accession>A0AAE1L363</accession>
<gene>
    <name evidence="1" type="ORF">Pcinc_002734</name>
</gene>
<comment type="caution">
    <text evidence="1">The sequence shown here is derived from an EMBL/GenBank/DDBJ whole genome shotgun (WGS) entry which is preliminary data.</text>
</comment>
<dbReference type="Proteomes" id="UP001286313">
    <property type="component" value="Unassembled WGS sequence"/>
</dbReference>
<proteinExistence type="predicted"/>
<reference evidence="1" key="1">
    <citation type="submission" date="2023-10" db="EMBL/GenBank/DDBJ databases">
        <title>Genome assemblies of two species of porcelain crab, Petrolisthes cinctipes and Petrolisthes manimaculis (Anomura: Porcellanidae).</title>
        <authorList>
            <person name="Angst P."/>
        </authorList>
    </citation>
    <scope>NUCLEOTIDE SEQUENCE</scope>
    <source>
        <strain evidence="1">PB745_01</strain>
        <tissue evidence="1">Gill</tissue>
    </source>
</reference>
<sequence length="360" mass="40384">MQRELRLPPLVERIYSNVTCFTVKCLHFPHLSPHYSQLVRTSLRPNYPVPPILPAGRTLIRSVSSVLRGLNIDIMVADVPPGPPLWMLPTPDVSFTPTSKSELPSLQRQLALEHIETVTSSITDPYCLYTDGSLQVDGAAGCAVFSPDLESPPGGWVGRRLCNHSSSTLCELYAILDAVSLVCQRGVNAAIYCLLHNGTVDRLAKEACHLPPRGAGRPLSLTCYLSKVRSAALLPVRRRRDAERPFSISITHYESVCRHKYSYRRRGLMVRRHNVVSARLRLGYRPPWQVAGMQGEPPFTECRLCRAPRANTIEHYCLACPTVRHLLPQGLPLDVVCRHLLNHQVLEELLMRHPRFGGFK</sequence>
<dbReference type="AlphaFoldDB" id="A0AAE1L363"/>